<dbReference type="Pfam" id="PF00582">
    <property type="entry name" value="Usp"/>
    <property type="match status" value="2"/>
</dbReference>
<dbReference type="InterPro" id="IPR006016">
    <property type="entry name" value="UspA"/>
</dbReference>
<feature type="domain" description="UspA" evidence="2">
    <location>
        <begin position="154"/>
        <end position="287"/>
    </location>
</feature>
<accession>A0ABP8RMU4</accession>
<evidence type="ECO:0000313" key="3">
    <source>
        <dbReference type="EMBL" id="GAA4542140.1"/>
    </source>
</evidence>
<dbReference type="InterPro" id="IPR006015">
    <property type="entry name" value="Universal_stress_UspA"/>
</dbReference>
<organism evidence="3 4">
    <name type="scientific">Pseudonocardia xishanensis</name>
    <dbReference type="NCBI Taxonomy" id="630995"/>
    <lineage>
        <taxon>Bacteria</taxon>
        <taxon>Bacillati</taxon>
        <taxon>Actinomycetota</taxon>
        <taxon>Actinomycetes</taxon>
        <taxon>Pseudonocardiales</taxon>
        <taxon>Pseudonocardiaceae</taxon>
        <taxon>Pseudonocardia</taxon>
    </lineage>
</organism>
<keyword evidence="4" id="KW-1185">Reference proteome</keyword>
<sequence>MDTLHGGRVVVGVDGSDCALRAVRWAAVEARRRGVRLRLVSAVGWASFTPVGAAPLGREYERQALVRAAEQFLTEAAGVAHGIDFGLEIDRQVRNGSPATVLTEESEHAALLVTGHRGRGGFSELVLGSVGVAVAAHAACPVVVVRGDVVSRGPVVVGVDAEHSDAALEFAFGEAARRGAPVVAVHAWSETALDPFLVPFLDWDAILADEEAVLQKALAPWVAKFPEVDVQPTVVRDNAASALVHAAEQAVLVVAGTRGRGGVRGMLLGSVSQALLHHAPCPVAVVRPEGHR</sequence>
<feature type="domain" description="UspA" evidence="2">
    <location>
        <begin position="8"/>
        <end position="146"/>
    </location>
</feature>
<dbReference type="Proteomes" id="UP001501598">
    <property type="component" value="Unassembled WGS sequence"/>
</dbReference>
<evidence type="ECO:0000259" key="2">
    <source>
        <dbReference type="Pfam" id="PF00582"/>
    </source>
</evidence>
<dbReference type="SUPFAM" id="SSF52402">
    <property type="entry name" value="Adenine nucleotide alpha hydrolases-like"/>
    <property type="match status" value="2"/>
</dbReference>
<evidence type="ECO:0000256" key="1">
    <source>
        <dbReference type="ARBA" id="ARBA00008791"/>
    </source>
</evidence>
<dbReference type="RefSeq" id="WP_345414477.1">
    <property type="nucleotide sequence ID" value="NZ_BAABGT010000025.1"/>
</dbReference>
<dbReference type="PANTHER" id="PTHR31964:SF113">
    <property type="entry name" value="USPA DOMAIN-CONTAINING PROTEIN"/>
    <property type="match status" value="1"/>
</dbReference>
<dbReference type="PRINTS" id="PR01438">
    <property type="entry name" value="UNVRSLSTRESS"/>
</dbReference>
<evidence type="ECO:0000313" key="4">
    <source>
        <dbReference type="Proteomes" id="UP001501598"/>
    </source>
</evidence>
<proteinExistence type="inferred from homology"/>
<comment type="caution">
    <text evidence="3">The sequence shown here is derived from an EMBL/GenBank/DDBJ whole genome shotgun (WGS) entry which is preliminary data.</text>
</comment>
<comment type="similarity">
    <text evidence="1">Belongs to the universal stress protein A family.</text>
</comment>
<dbReference type="EMBL" id="BAABGT010000025">
    <property type="protein sequence ID" value="GAA4542140.1"/>
    <property type="molecule type" value="Genomic_DNA"/>
</dbReference>
<name>A0ABP8RMU4_9PSEU</name>
<dbReference type="PANTHER" id="PTHR31964">
    <property type="entry name" value="ADENINE NUCLEOTIDE ALPHA HYDROLASES-LIKE SUPERFAMILY PROTEIN"/>
    <property type="match status" value="1"/>
</dbReference>
<dbReference type="InterPro" id="IPR014729">
    <property type="entry name" value="Rossmann-like_a/b/a_fold"/>
</dbReference>
<protein>
    <submittedName>
        <fullName evidence="3">Universal stress protein</fullName>
    </submittedName>
</protein>
<reference evidence="4" key="1">
    <citation type="journal article" date="2019" name="Int. J. Syst. Evol. Microbiol.">
        <title>The Global Catalogue of Microorganisms (GCM) 10K type strain sequencing project: providing services to taxonomists for standard genome sequencing and annotation.</title>
        <authorList>
            <consortium name="The Broad Institute Genomics Platform"/>
            <consortium name="The Broad Institute Genome Sequencing Center for Infectious Disease"/>
            <person name="Wu L."/>
            <person name="Ma J."/>
        </authorList>
    </citation>
    <scope>NUCLEOTIDE SEQUENCE [LARGE SCALE GENOMIC DNA]</scope>
    <source>
        <strain evidence="4">JCM 17906</strain>
    </source>
</reference>
<dbReference type="Gene3D" id="3.40.50.620">
    <property type="entry name" value="HUPs"/>
    <property type="match status" value="2"/>
</dbReference>
<gene>
    <name evidence="3" type="ORF">GCM10023175_17030</name>
</gene>